<name>A0AAE0GVW0_9CHLO</name>
<dbReference type="AlphaFoldDB" id="A0AAE0GVW0"/>
<reference evidence="1 2" key="1">
    <citation type="journal article" date="2015" name="Genome Biol. Evol.">
        <title>Comparative Genomics of a Bacterivorous Green Alga Reveals Evolutionary Causalities and Consequences of Phago-Mixotrophic Mode of Nutrition.</title>
        <authorList>
            <person name="Burns J.A."/>
            <person name="Paasch A."/>
            <person name="Narechania A."/>
            <person name="Kim E."/>
        </authorList>
    </citation>
    <scope>NUCLEOTIDE SEQUENCE [LARGE SCALE GENOMIC DNA]</scope>
    <source>
        <strain evidence="1 2">PLY_AMNH</strain>
    </source>
</reference>
<accession>A0AAE0GVW0</accession>
<evidence type="ECO:0000313" key="2">
    <source>
        <dbReference type="Proteomes" id="UP001190700"/>
    </source>
</evidence>
<keyword evidence="2" id="KW-1185">Reference proteome</keyword>
<dbReference type="EMBL" id="LGRX02002307">
    <property type="protein sequence ID" value="KAK3284376.1"/>
    <property type="molecule type" value="Genomic_DNA"/>
</dbReference>
<organism evidence="1 2">
    <name type="scientific">Cymbomonas tetramitiformis</name>
    <dbReference type="NCBI Taxonomy" id="36881"/>
    <lineage>
        <taxon>Eukaryota</taxon>
        <taxon>Viridiplantae</taxon>
        <taxon>Chlorophyta</taxon>
        <taxon>Pyramimonadophyceae</taxon>
        <taxon>Pyramimonadales</taxon>
        <taxon>Pyramimonadaceae</taxon>
        <taxon>Cymbomonas</taxon>
    </lineage>
</organism>
<gene>
    <name evidence="1" type="ORF">CYMTET_7976</name>
</gene>
<sequence length="90" mass="10151">MAHFGSPTPVVIDEPAVEHEPKVTIESGEDSALYPRQFIDGEPPFKQSFMVSMSVQLGFNDPEQQNESLDLLDSFAYVIRVMDEAFDWVT</sequence>
<dbReference type="Proteomes" id="UP001190700">
    <property type="component" value="Unassembled WGS sequence"/>
</dbReference>
<protein>
    <submittedName>
        <fullName evidence="1">Uncharacterized protein</fullName>
    </submittedName>
</protein>
<proteinExistence type="predicted"/>
<evidence type="ECO:0000313" key="1">
    <source>
        <dbReference type="EMBL" id="KAK3284376.1"/>
    </source>
</evidence>
<comment type="caution">
    <text evidence="1">The sequence shown here is derived from an EMBL/GenBank/DDBJ whole genome shotgun (WGS) entry which is preliminary data.</text>
</comment>